<comment type="caution">
    <text evidence="1">The sequence shown here is derived from an EMBL/GenBank/DDBJ whole genome shotgun (WGS) entry which is preliminary data.</text>
</comment>
<keyword evidence="2" id="KW-1185">Reference proteome</keyword>
<gene>
    <name evidence="1" type="ORF">ACFQ07_33020</name>
</gene>
<organism evidence="1 2">
    <name type="scientific">Actinomadura adrarensis</name>
    <dbReference type="NCBI Taxonomy" id="1819600"/>
    <lineage>
        <taxon>Bacteria</taxon>
        <taxon>Bacillati</taxon>
        <taxon>Actinomycetota</taxon>
        <taxon>Actinomycetes</taxon>
        <taxon>Streptosporangiales</taxon>
        <taxon>Thermomonosporaceae</taxon>
        <taxon>Actinomadura</taxon>
    </lineage>
</organism>
<accession>A0ABW3CR87</accession>
<sequence length="96" mass="10418">MVDPQLTKVLDAIQTNEANGITTYGSSTPHIKSVWINGDEATVDDCQDGSKAGLIEASTNKKINRGLKEENIKTELIKSVDGHWRVSKSTTIGEDC</sequence>
<protein>
    <submittedName>
        <fullName evidence="1">Uncharacterized protein</fullName>
    </submittedName>
</protein>
<dbReference type="EMBL" id="JBHTIR010004349">
    <property type="protein sequence ID" value="MFD0857076.1"/>
    <property type="molecule type" value="Genomic_DNA"/>
</dbReference>
<proteinExistence type="predicted"/>
<evidence type="ECO:0000313" key="2">
    <source>
        <dbReference type="Proteomes" id="UP001597083"/>
    </source>
</evidence>
<reference evidence="2" key="1">
    <citation type="journal article" date="2019" name="Int. J. Syst. Evol. Microbiol.">
        <title>The Global Catalogue of Microorganisms (GCM) 10K type strain sequencing project: providing services to taxonomists for standard genome sequencing and annotation.</title>
        <authorList>
            <consortium name="The Broad Institute Genomics Platform"/>
            <consortium name="The Broad Institute Genome Sequencing Center for Infectious Disease"/>
            <person name="Wu L."/>
            <person name="Ma J."/>
        </authorList>
    </citation>
    <scope>NUCLEOTIDE SEQUENCE [LARGE SCALE GENOMIC DNA]</scope>
    <source>
        <strain evidence="2">JCM 31696</strain>
    </source>
</reference>
<name>A0ABW3CR87_9ACTN</name>
<evidence type="ECO:0000313" key="1">
    <source>
        <dbReference type="EMBL" id="MFD0857076.1"/>
    </source>
</evidence>
<dbReference type="Proteomes" id="UP001597083">
    <property type="component" value="Unassembled WGS sequence"/>
</dbReference>